<feature type="region of interest" description="Disordered" evidence="1">
    <location>
        <begin position="25"/>
        <end position="63"/>
    </location>
</feature>
<evidence type="ECO:0000313" key="2">
    <source>
        <dbReference type="EMBL" id="KAK2070340.1"/>
    </source>
</evidence>
<comment type="caution">
    <text evidence="2">The sequence shown here is derived from an EMBL/GenBank/DDBJ whole genome shotgun (WGS) entry which is preliminary data.</text>
</comment>
<dbReference type="EMBL" id="JAQQPM010000003">
    <property type="protein sequence ID" value="KAK2070340.1"/>
    <property type="molecule type" value="Genomic_DNA"/>
</dbReference>
<keyword evidence="3" id="KW-1185">Reference proteome</keyword>
<evidence type="ECO:0000313" key="3">
    <source>
        <dbReference type="Proteomes" id="UP001217918"/>
    </source>
</evidence>
<dbReference type="AlphaFoldDB" id="A0AAD9I4H6"/>
<evidence type="ECO:0008006" key="4">
    <source>
        <dbReference type="Google" id="ProtNLM"/>
    </source>
</evidence>
<gene>
    <name evidence="2" type="ORF">P8C59_004841</name>
</gene>
<dbReference type="Pfam" id="PF10235">
    <property type="entry name" value="Cript"/>
    <property type="match status" value="1"/>
</dbReference>
<evidence type="ECO:0000256" key="1">
    <source>
        <dbReference type="SAM" id="MobiDB-lite"/>
    </source>
</evidence>
<feature type="compositionally biased region" description="Low complexity" evidence="1">
    <location>
        <begin position="29"/>
        <end position="45"/>
    </location>
</feature>
<reference evidence="2" key="1">
    <citation type="journal article" date="2023" name="Mol. Plant Microbe Interact.">
        <title>Elucidating the Obligate Nature and Biological Capacity of an Invasive Fungal Corn Pathogen.</title>
        <authorList>
            <person name="MacCready J.S."/>
            <person name="Roggenkamp E.M."/>
            <person name="Gdanetz K."/>
            <person name="Chilvers M.I."/>
        </authorList>
    </citation>
    <scope>NUCLEOTIDE SEQUENCE</scope>
    <source>
        <strain evidence="2">PM02</strain>
    </source>
</reference>
<sequence length="99" mass="10740">MVCAKCQKLSKTTLVTPDVKKRSEIYHGSPASTSSDSKSAKSSSAVGQTGVSKSKLLSKSAKNPYAQYASSCTRFQRVCDLRKVEFTIDYLNPARICSP</sequence>
<proteinExistence type="predicted"/>
<protein>
    <recommendedName>
        <fullName evidence="4">Cysteine-rich PDZ-binding protein</fullName>
    </recommendedName>
</protein>
<dbReference type="Proteomes" id="UP001217918">
    <property type="component" value="Unassembled WGS sequence"/>
</dbReference>
<name>A0AAD9I4H6_9PEZI</name>
<dbReference type="InterPro" id="IPR019367">
    <property type="entry name" value="PDZ-binding_CRIPT"/>
</dbReference>
<accession>A0AAD9I4H6</accession>
<organism evidence="2 3">
    <name type="scientific">Phyllachora maydis</name>
    <dbReference type="NCBI Taxonomy" id="1825666"/>
    <lineage>
        <taxon>Eukaryota</taxon>
        <taxon>Fungi</taxon>
        <taxon>Dikarya</taxon>
        <taxon>Ascomycota</taxon>
        <taxon>Pezizomycotina</taxon>
        <taxon>Sordariomycetes</taxon>
        <taxon>Sordariomycetidae</taxon>
        <taxon>Phyllachorales</taxon>
        <taxon>Phyllachoraceae</taxon>
        <taxon>Phyllachora</taxon>
    </lineage>
</organism>
<feature type="compositionally biased region" description="Low complexity" evidence="1">
    <location>
        <begin position="52"/>
        <end position="62"/>
    </location>
</feature>